<evidence type="ECO:0000313" key="4">
    <source>
        <dbReference type="Proteomes" id="UP000023152"/>
    </source>
</evidence>
<dbReference type="AlphaFoldDB" id="X6LNU6"/>
<dbReference type="InterPro" id="IPR001394">
    <property type="entry name" value="Peptidase_C19_UCH"/>
</dbReference>
<gene>
    <name evidence="3" type="ORF">RFI_34596</name>
</gene>
<sequence length="158" mass="17562">ILKEQVEALEKAKEMPSNSNKNKNQKRQKSNFQQYQPSRYHKGGGGGGGYNGSNGGSSSGGKGNTAAEERKLKGRLMVAFDNLVLQMCKQTTGGVVTPNELLSAVIARNNTFAGRRQQDAHELLRTLIEGIREQNEKLLRNQQVLDWFTSYNIHVDQN</sequence>
<dbReference type="OrthoDB" id="2020758at2759"/>
<dbReference type="SUPFAM" id="SSF54001">
    <property type="entry name" value="Cysteine proteinases"/>
    <property type="match status" value="1"/>
</dbReference>
<proteinExistence type="predicted"/>
<feature type="non-terminal residue" evidence="3">
    <location>
        <position position="1"/>
    </location>
</feature>
<feature type="non-terminal residue" evidence="3">
    <location>
        <position position="158"/>
    </location>
</feature>
<dbReference type="GO" id="GO:0004843">
    <property type="term" value="F:cysteine-type deubiquitinase activity"/>
    <property type="evidence" value="ECO:0007669"/>
    <property type="project" value="InterPro"/>
</dbReference>
<dbReference type="GO" id="GO:0016579">
    <property type="term" value="P:protein deubiquitination"/>
    <property type="evidence" value="ECO:0007669"/>
    <property type="project" value="InterPro"/>
</dbReference>
<feature type="region of interest" description="Disordered" evidence="1">
    <location>
        <begin position="1"/>
        <end position="68"/>
    </location>
</feature>
<feature type="compositionally biased region" description="Basic and acidic residues" evidence="1">
    <location>
        <begin position="1"/>
        <end position="14"/>
    </location>
</feature>
<organism evidence="3 4">
    <name type="scientific">Reticulomyxa filosa</name>
    <dbReference type="NCBI Taxonomy" id="46433"/>
    <lineage>
        <taxon>Eukaryota</taxon>
        <taxon>Sar</taxon>
        <taxon>Rhizaria</taxon>
        <taxon>Retaria</taxon>
        <taxon>Foraminifera</taxon>
        <taxon>Monothalamids</taxon>
        <taxon>Reticulomyxidae</taxon>
        <taxon>Reticulomyxa</taxon>
    </lineage>
</organism>
<dbReference type="Pfam" id="PF00443">
    <property type="entry name" value="UCH"/>
    <property type="match status" value="1"/>
</dbReference>
<comment type="caution">
    <text evidence="3">The sequence shown here is derived from an EMBL/GenBank/DDBJ whole genome shotgun (WGS) entry which is preliminary data.</text>
</comment>
<evidence type="ECO:0000256" key="1">
    <source>
        <dbReference type="SAM" id="MobiDB-lite"/>
    </source>
</evidence>
<evidence type="ECO:0000259" key="2">
    <source>
        <dbReference type="Pfam" id="PF00443"/>
    </source>
</evidence>
<reference evidence="3 4" key="1">
    <citation type="journal article" date="2013" name="Curr. Biol.">
        <title>The Genome of the Foraminiferan Reticulomyxa filosa.</title>
        <authorList>
            <person name="Glockner G."/>
            <person name="Hulsmann N."/>
            <person name="Schleicher M."/>
            <person name="Noegel A.A."/>
            <person name="Eichinger L."/>
            <person name="Gallinger C."/>
            <person name="Pawlowski J."/>
            <person name="Sierra R."/>
            <person name="Euteneuer U."/>
            <person name="Pillet L."/>
            <person name="Moustafa A."/>
            <person name="Platzer M."/>
            <person name="Groth M."/>
            <person name="Szafranski K."/>
            <person name="Schliwa M."/>
        </authorList>
    </citation>
    <scope>NUCLEOTIDE SEQUENCE [LARGE SCALE GENOMIC DNA]</scope>
</reference>
<dbReference type="Gene3D" id="3.90.70.10">
    <property type="entry name" value="Cysteine proteinases"/>
    <property type="match status" value="1"/>
</dbReference>
<protein>
    <recommendedName>
        <fullName evidence="2">Peptidase C19 ubiquitin carboxyl-terminal hydrolase domain-containing protein</fullName>
    </recommendedName>
</protein>
<feature type="domain" description="Peptidase C19 ubiquitin carboxyl-terminal hydrolase" evidence="2">
    <location>
        <begin position="31"/>
        <end position="137"/>
    </location>
</feature>
<accession>X6LNU6</accession>
<name>X6LNU6_RETFI</name>
<keyword evidence="4" id="KW-1185">Reference proteome</keyword>
<dbReference type="EMBL" id="ASPP01034851">
    <property type="protein sequence ID" value="ETO02817.1"/>
    <property type="molecule type" value="Genomic_DNA"/>
</dbReference>
<feature type="compositionally biased region" description="Gly residues" evidence="1">
    <location>
        <begin position="43"/>
        <end position="63"/>
    </location>
</feature>
<dbReference type="Proteomes" id="UP000023152">
    <property type="component" value="Unassembled WGS sequence"/>
</dbReference>
<dbReference type="InterPro" id="IPR038765">
    <property type="entry name" value="Papain-like_cys_pep_sf"/>
</dbReference>
<evidence type="ECO:0000313" key="3">
    <source>
        <dbReference type="EMBL" id="ETO02817.1"/>
    </source>
</evidence>